<dbReference type="PANTHER" id="PTHR11394:SF73">
    <property type="entry name" value="TASTE RECEPTOR TYPE 2 MEMBER 41"/>
    <property type="match status" value="1"/>
</dbReference>
<dbReference type="SUPFAM" id="SSF81321">
    <property type="entry name" value="Family A G protein-coupled receptor-like"/>
    <property type="match status" value="1"/>
</dbReference>
<keyword evidence="11 14" id="KW-0807">Transducer</keyword>
<keyword evidence="7 14" id="KW-0297">G-protein coupled receptor</keyword>
<evidence type="ECO:0000256" key="11">
    <source>
        <dbReference type="ARBA" id="ARBA00023224"/>
    </source>
</evidence>
<evidence type="ECO:0000313" key="17">
    <source>
        <dbReference type="RefSeq" id="XP_028380944.1"/>
    </source>
</evidence>
<gene>
    <name evidence="17" type="primary">LOC114507243</name>
</gene>
<sequence length="308" mass="35828">MQPAFATLFTWLVVLLFLLGFLANGFIVVVLTRDWRRLGRLPPSDMILISLGVSRFCLQWVGVVHNLYFSLHLGEFHRGPVRQLFNLHWNILNVATFWFSAWLSVLFCLKIANFTHPTFLWLKWRFPGSVPWLLLGSLLVSCIVALSLFWVNHTAYQGFCIRKLYGNMTYKEWNRRLEIFYFLPMKSVTLSIPCSVFLVSTALLINSLRRHIQTMRQNGHGLQDPSTQAHTRALKSLISFLVLYALSFASMIINGAGFFTLQSDWYWPWQALIYLCTCLHPFILIRSNFRLRGVFRQLLLLARGFWAA</sequence>
<evidence type="ECO:0000313" key="16">
    <source>
        <dbReference type="Proteomes" id="UP000504628"/>
    </source>
</evidence>
<feature type="transmembrane region" description="Helical" evidence="15">
    <location>
        <begin position="52"/>
        <end position="71"/>
    </location>
</feature>
<proteinExistence type="inferred from homology"/>
<evidence type="ECO:0000256" key="7">
    <source>
        <dbReference type="ARBA" id="ARBA00023040"/>
    </source>
</evidence>
<feature type="transmembrane region" description="Helical" evidence="15">
    <location>
        <begin position="130"/>
        <end position="151"/>
    </location>
</feature>
<evidence type="ECO:0000256" key="5">
    <source>
        <dbReference type="ARBA" id="ARBA00022692"/>
    </source>
</evidence>
<dbReference type="PANTHER" id="PTHR11394">
    <property type="entry name" value="TASTE RECEPTOR TYPE 2"/>
    <property type="match status" value="1"/>
</dbReference>
<keyword evidence="4 14" id="KW-0716">Sensory transduction</keyword>
<protein>
    <recommendedName>
        <fullName evidence="14">Taste receptor type 2</fullName>
    </recommendedName>
</protein>
<dbReference type="Pfam" id="PF05296">
    <property type="entry name" value="TAS2R"/>
    <property type="match status" value="1"/>
</dbReference>
<keyword evidence="10" id="KW-0325">Glycoprotein</keyword>
<dbReference type="GO" id="GO:0016020">
    <property type="term" value="C:membrane"/>
    <property type="evidence" value="ECO:0007669"/>
    <property type="project" value="UniProtKB-SubCell"/>
</dbReference>
<dbReference type="FunFam" id="1.20.1070.10:FF:000055">
    <property type="entry name" value="Taste receptor type 2"/>
    <property type="match status" value="1"/>
</dbReference>
<dbReference type="RefSeq" id="XP_028380944.1">
    <property type="nucleotide sequence ID" value="XM_028525143.2"/>
</dbReference>
<dbReference type="OrthoDB" id="9896661at2759"/>
<keyword evidence="5 14" id="KW-0812">Transmembrane</keyword>
<dbReference type="Gene3D" id="1.20.1070.10">
    <property type="entry name" value="Rhodopsin 7-helix transmembrane proteins"/>
    <property type="match status" value="1"/>
</dbReference>
<feature type="transmembrane region" description="Helical" evidence="15">
    <location>
        <begin position="237"/>
        <end position="259"/>
    </location>
</feature>
<comment type="similarity">
    <text evidence="2 13">Belongs to the G-protein coupled receptor T2R family.</text>
</comment>
<feature type="transmembrane region" description="Helical" evidence="15">
    <location>
        <begin position="6"/>
        <end position="31"/>
    </location>
</feature>
<organism evidence="16 17">
    <name type="scientific">Phyllostomus discolor</name>
    <name type="common">pale spear-nosed bat</name>
    <dbReference type="NCBI Taxonomy" id="89673"/>
    <lineage>
        <taxon>Eukaryota</taxon>
        <taxon>Metazoa</taxon>
        <taxon>Chordata</taxon>
        <taxon>Craniata</taxon>
        <taxon>Vertebrata</taxon>
        <taxon>Euteleostomi</taxon>
        <taxon>Mammalia</taxon>
        <taxon>Eutheria</taxon>
        <taxon>Laurasiatheria</taxon>
        <taxon>Chiroptera</taxon>
        <taxon>Yangochiroptera</taxon>
        <taxon>Phyllostomidae</taxon>
        <taxon>Phyllostominae</taxon>
        <taxon>Phyllostomus</taxon>
    </lineage>
</organism>
<dbReference type="GO" id="GO:0033038">
    <property type="term" value="F:bitter taste receptor activity"/>
    <property type="evidence" value="ECO:0007669"/>
    <property type="project" value="InterPro"/>
</dbReference>
<comment type="function">
    <text evidence="12">Receptor that may play a role in the perception of bitterness and is gustducin-linked. May play a role in sensing the chemical composition of the gastrointestinal content. The activity of this receptor may stimulate alpha gustducin, mediate PLC-beta-2 activation and lead to the gating of TRPM5.</text>
</comment>
<dbReference type="InterPro" id="IPR007960">
    <property type="entry name" value="TAS2R"/>
</dbReference>
<name>A0A6J2MN47_9CHIR</name>
<dbReference type="Proteomes" id="UP000504628">
    <property type="component" value="Chromosome 10"/>
</dbReference>
<evidence type="ECO:0000256" key="12">
    <source>
        <dbReference type="ARBA" id="ARBA00024847"/>
    </source>
</evidence>
<comment type="subcellular location">
    <subcellularLocation>
        <location evidence="1 14">Membrane</location>
        <topology evidence="1 14">Multi-pass membrane protein</topology>
    </subcellularLocation>
</comment>
<dbReference type="GeneID" id="114507243"/>
<keyword evidence="16" id="KW-1185">Reference proteome</keyword>
<dbReference type="FunCoup" id="A0A6J2MN47">
    <property type="interactions" value="51"/>
</dbReference>
<keyword evidence="3 14" id="KW-0919">Taste</keyword>
<evidence type="ECO:0000256" key="10">
    <source>
        <dbReference type="ARBA" id="ARBA00023180"/>
    </source>
</evidence>
<evidence type="ECO:0000256" key="2">
    <source>
        <dbReference type="ARBA" id="ARBA00007376"/>
    </source>
</evidence>
<keyword evidence="9 14" id="KW-0675">Receptor</keyword>
<dbReference type="KEGG" id="pdic:114507243"/>
<evidence type="ECO:0000256" key="4">
    <source>
        <dbReference type="ARBA" id="ARBA00022606"/>
    </source>
</evidence>
<evidence type="ECO:0000256" key="15">
    <source>
        <dbReference type="SAM" id="Phobius"/>
    </source>
</evidence>
<keyword evidence="6 15" id="KW-1133">Transmembrane helix</keyword>
<evidence type="ECO:0000256" key="6">
    <source>
        <dbReference type="ARBA" id="ARBA00022989"/>
    </source>
</evidence>
<accession>A0A6J2MN47</accession>
<reference evidence="17" key="1">
    <citation type="submission" date="2025-08" db="UniProtKB">
        <authorList>
            <consortium name="RefSeq"/>
        </authorList>
    </citation>
    <scope>IDENTIFICATION</scope>
    <source>
        <tissue evidence="17">Muscle</tissue>
    </source>
</reference>
<keyword evidence="8 14" id="KW-0472">Membrane</keyword>
<feature type="transmembrane region" description="Helical" evidence="15">
    <location>
        <begin position="179"/>
        <end position="205"/>
    </location>
</feature>
<feature type="transmembrane region" description="Helical" evidence="15">
    <location>
        <begin position="91"/>
        <end position="109"/>
    </location>
</feature>
<dbReference type="GO" id="GO:0004930">
    <property type="term" value="F:G protein-coupled receptor activity"/>
    <property type="evidence" value="ECO:0007669"/>
    <property type="project" value="UniProtKB-KW"/>
</dbReference>
<feature type="transmembrane region" description="Helical" evidence="15">
    <location>
        <begin position="265"/>
        <end position="285"/>
    </location>
</feature>
<evidence type="ECO:0000256" key="13">
    <source>
        <dbReference type="RuleBase" id="RU004423"/>
    </source>
</evidence>
<evidence type="ECO:0000256" key="14">
    <source>
        <dbReference type="RuleBase" id="RU004424"/>
    </source>
</evidence>
<evidence type="ECO:0000256" key="3">
    <source>
        <dbReference type="ARBA" id="ARBA00022480"/>
    </source>
</evidence>
<evidence type="ECO:0000256" key="9">
    <source>
        <dbReference type="ARBA" id="ARBA00023170"/>
    </source>
</evidence>
<dbReference type="AlphaFoldDB" id="A0A6J2MN47"/>
<evidence type="ECO:0000256" key="1">
    <source>
        <dbReference type="ARBA" id="ARBA00004141"/>
    </source>
</evidence>
<evidence type="ECO:0000256" key="8">
    <source>
        <dbReference type="ARBA" id="ARBA00023136"/>
    </source>
</evidence>
<dbReference type="InParanoid" id="A0A6J2MN47"/>